<keyword evidence="3" id="KW-1185">Reference proteome</keyword>
<evidence type="ECO:0000313" key="3">
    <source>
        <dbReference type="Proteomes" id="UP000000637"/>
    </source>
</evidence>
<dbReference type="EMBL" id="CP000474">
    <property type="protein sequence ID" value="ABM06953.1"/>
    <property type="molecule type" value="Genomic_DNA"/>
</dbReference>
<organism evidence="2 3">
    <name type="scientific">Paenarthrobacter aurescens (strain TC1)</name>
    <dbReference type="NCBI Taxonomy" id="290340"/>
    <lineage>
        <taxon>Bacteria</taxon>
        <taxon>Bacillati</taxon>
        <taxon>Actinomycetota</taxon>
        <taxon>Actinomycetes</taxon>
        <taxon>Micrococcales</taxon>
        <taxon>Micrococcaceae</taxon>
        <taxon>Paenarthrobacter</taxon>
    </lineage>
</organism>
<dbReference type="HOGENOM" id="CLU_784463_0_0_11"/>
<proteinExistence type="predicted"/>
<dbReference type="STRING" id="290340.AAur_3568"/>
<feature type="region of interest" description="Disordered" evidence="1">
    <location>
        <begin position="1"/>
        <end position="24"/>
    </location>
</feature>
<sequence>MPPISPETRRDRPNATGIPQRSGDLGREDLRVREFPRLFELHGRDDFLGLRVDHEGLVVVFNHDVVAVVGREVPGEGPHAVVLIVGIAHGDLFQGIAGYIAQFADDDLELGSVGQGLFVGFGLTLGQVRDQCDALGDVRFDFFIGKYQQFGLAPEVRRVEFDDVLFFQQSLEFAVELVQGNNSRRRSFGLVQVAVEVGLCFVFAQCVKRGGGAVEEVQVPGGSQALKACADVGIHFFALRCGEDVLGKAAGQRLGQIEIHKVAVECGGGDFVAVEELLVHMVHDVDVGIHYIRAAGLEAGLVQDDGVLVGSHGKSSLLKADGAPDTFNVRAGAARQSRKRLTEGEVWEPFSAD</sequence>
<evidence type="ECO:0000313" key="2">
    <source>
        <dbReference type="EMBL" id="ABM06953.1"/>
    </source>
</evidence>
<evidence type="ECO:0000256" key="1">
    <source>
        <dbReference type="SAM" id="MobiDB-lite"/>
    </source>
</evidence>
<reference evidence="2 3" key="1">
    <citation type="journal article" date="2006" name="PLoS Genet.">
        <title>Secrets of soil survival revealed by the genome sequence of Arthrobacter aurescens TC1.</title>
        <authorList>
            <person name="Mongodin E.F."/>
            <person name="Shapir N."/>
            <person name="Daugherty S.C."/>
            <person name="DeBoy R.T."/>
            <person name="Emerson J.B."/>
            <person name="Shvartzbeyn A."/>
            <person name="Radune D."/>
            <person name="Vamathevan J."/>
            <person name="Riggs F."/>
            <person name="Grinberg V."/>
            <person name="Khouri H."/>
            <person name="Wackett L.P."/>
            <person name="Nelson K.E."/>
            <person name="Sadowsky M.J."/>
        </authorList>
    </citation>
    <scope>NUCLEOTIDE SEQUENCE [LARGE SCALE GENOMIC DNA]</scope>
    <source>
        <strain evidence="2 3">TC1</strain>
    </source>
</reference>
<accession>A1RAJ9</accession>
<dbReference type="Proteomes" id="UP000000637">
    <property type="component" value="Chromosome"/>
</dbReference>
<dbReference type="KEGG" id="aau:AAur_3568"/>
<dbReference type="AlphaFoldDB" id="A1RAJ9"/>
<name>A1RAJ9_PAEAT</name>
<gene>
    <name evidence="2" type="ordered locus">AAur_3568</name>
</gene>
<protein>
    <submittedName>
        <fullName evidence="2">Uncharacterized protein</fullName>
    </submittedName>
</protein>